<evidence type="ECO:0000256" key="5">
    <source>
        <dbReference type="ARBA" id="ARBA00023136"/>
    </source>
</evidence>
<organism evidence="8 9">
    <name type="scientific">Qipengyuania nanhaisediminis</name>
    <dbReference type="NCBI Taxonomy" id="604088"/>
    <lineage>
        <taxon>Bacteria</taxon>
        <taxon>Pseudomonadati</taxon>
        <taxon>Pseudomonadota</taxon>
        <taxon>Alphaproteobacteria</taxon>
        <taxon>Sphingomonadales</taxon>
        <taxon>Erythrobacteraceae</taxon>
        <taxon>Qipengyuania</taxon>
    </lineage>
</organism>
<feature type="transmembrane region" description="Helical" evidence="6">
    <location>
        <begin position="123"/>
        <end position="147"/>
    </location>
</feature>
<evidence type="ECO:0000313" key="8">
    <source>
        <dbReference type="EMBL" id="SFO92892.1"/>
    </source>
</evidence>
<gene>
    <name evidence="8" type="ORF">SAMN04488060_0779</name>
</gene>
<proteinExistence type="predicted"/>
<keyword evidence="2" id="KW-1003">Cell membrane</keyword>
<dbReference type="AlphaFoldDB" id="A0A1I5L6S9"/>
<evidence type="ECO:0000313" key="9">
    <source>
        <dbReference type="Proteomes" id="UP000199331"/>
    </source>
</evidence>
<feature type="domain" description="Type II secretion system protein GspF" evidence="7">
    <location>
        <begin position="166"/>
        <end position="288"/>
    </location>
</feature>
<feature type="transmembrane region" description="Helical" evidence="6">
    <location>
        <begin position="306"/>
        <end position="325"/>
    </location>
</feature>
<evidence type="ECO:0000256" key="2">
    <source>
        <dbReference type="ARBA" id="ARBA00022475"/>
    </source>
</evidence>
<evidence type="ECO:0000256" key="4">
    <source>
        <dbReference type="ARBA" id="ARBA00022989"/>
    </source>
</evidence>
<accession>A0A1I5L6S9</accession>
<dbReference type="EMBL" id="FOWZ01000001">
    <property type="protein sequence ID" value="SFO92892.1"/>
    <property type="molecule type" value="Genomic_DNA"/>
</dbReference>
<feature type="transmembrane region" description="Helical" evidence="6">
    <location>
        <begin position="97"/>
        <end position="117"/>
    </location>
</feature>
<protein>
    <submittedName>
        <fullName evidence="8">Tight adherence protein B</fullName>
    </submittedName>
</protein>
<dbReference type="InterPro" id="IPR018076">
    <property type="entry name" value="T2SS_GspF_dom"/>
</dbReference>
<evidence type="ECO:0000259" key="7">
    <source>
        <dbReference type="Pfam" id="PF00482"/>
    </source>
</evidence>
<dbReference type="OrthoDB" id="9803381at2"/>
<name>A0A1I5L6S9_9SPHN</name>
<reference evidence="9" key="1">
    <citation type="submission" date="2016-10" db="EMBL/GenBank/DDBJ databases">
        <authorList>
            <person name="Varghese N."/>
            <person name="Submissions S."/>
        </authorList>
    </citation>
    <scope>NUCLEOTIDE SEQUENCE [LARGE SCALE GENOMIC DNA]</scope>
    <source>
        <strain evidence="9">CGMCC 1.7715</strain>
    </source>
</reference>
<comment type="subcellular location">
    <subcellularLocation>
        <location evidence="1">Cell membrane</location>
        <topology evidence="1">Multi-pass membrane protein</topology>
    </subcellularLocation>
</comment>
<dbReference type="PANTHER" id="PTHR35007">
    <property type="entry name" value="INTEGRAL MEMBRANE PROTEIN-RELATED"/>
    <property type="match status" value="1"/>
</dbReference>
<dbReference type="Gene3D" id="1.20.81.30">
    <property type="entry name" value="Type II secretion system (T2SS), domain F"/>
    <property type="match status" value="1"/>
</dbReference>
<keyword evidence="4 6" id="KW-1133">Transmembrane helix</keyword>
<evidence type="ECO:0000256" key="1">
    <source>
        <dbReference type="ARBA" id="ARBA00004651"/>
    </source>
</evidence>
<dbReference type="STRING" id="604088.SAMN04488060_0779"/>
<dbReference type="PANTHER" id="PTHR35007:SF1">
    <property type="entry name" value="PILUS ASSEMBLY PROTEIN"/>
    <property type="match status" value="1"/>
</dbReference>
<evidence type="ECO:0000256" key="6">
    <source>
        <dbReference type="SAM" id="Phobius"/>
    </source>
</evidence>
<dbReference type="InterPro" id="IPR042094">
    <property type="entry name" value="T2SS_GspF_sf"/>
</dbReference>
<dbReference type="Pfam" id="PF00482">
    <property type="entry name" value="T2SSF"/>
    <property type="match status" value="1"/>
</dbReference>
<sequence length="333" mass="36647">MTTEIIRIVFLLAIFAAAFLLFQTVGRAVAARRAHTVATNRRMSLIQKGTTREDLYGELLKNRPREHEALPPLLRRMAIGFEHMIYTSGITWSISQVLIAMAVGIGLLFIIALGIAVGAGAEIGFGAVQLCLLFAIAAGAGIPYFILKQVANSRRKTMEKQFPVALDIFVRALRSGHPVASAIELLTQEMEDPIGSEFGLVSDEITYGADLTTALDSMADRWKLEDMRMFVVSLSVQSETGGNLAEILENLAGVIRDRAAMYMKVRALSSEGRMTGWMLSILPIFAFVTTFLGAPEFYLDVAEDPIFIFGSIFLILLYFVGVFAIRKLVDLKV</sequence>
<keyword evidence="9" id="KW-1185">Reference proteome</keyword>
<feature type="transmembrane region" description="Helical" evidence="6">
    <location>
        <begin position="6"/>
        <end position="25"/>
    </location>
</feature>
<evidence type="ECO:0000256" key="3">
    <source>
        <dbReference type="ARBA" id="ARBA00022692"/>
    </source>
</evidence>
<dbReference type="RefSeq" id="WP_090477439.1">
    <property type="nucleotide sequence ID" value="NZ_FOWZ01000001.1"/>
</dbReference>
<keyword evidence="3 6" id="KW-0812">Transmembrane</keyword>
<keyword evidence="5 6" id="KW-0472">Membrane</keyword>
<dbReference type="GO" id="GO:0005886">
    <property type="term" value="C:plasma membrane"/>
    <property type="evidence" value="ECO:0007669"/>
    <property type="project" value="UniProtKB-SubCell"/>
</dbReference>
<dbReference type="Proteomes" id="UP000199331">
    <property type="component" value="Unassembled WGS sequence"/>
</dbReference>
<feature type="transmembrane region" description="Helical" evidence="6">
    <location>
        <begin position="274"/>
        <end position="294"/>
    </location>
</feature>